<dbReference type="NCBIfam" id="NF033681">
    <property type="entry name" value="ExeM_NucH_DNase"/>
    <property type="match status" value="1"/>
</dbReference>
<dbReference type="PANTHER" id="PTHR42834">
    <property type="entry name" value="ENDONUCLEASE/EXONUCLEASE/PHOSPHATASE FAMILY PROTEIN (AFU_ORTHOLOGUE AFUA_3G09210)"/>
    <property type="match status" value="1"/>
</dbReference>
<dbReference type="CDD" id="cd10283">
    <property type="entry name" value="MnuA_DNase1-like"/>
    <property type="match status" value="1"/>
</dbReference>
<sequence>MRRPTVVSASTALVLALAGSLAAAPATAATGGVVINEFSASTAGTDVEYVELLAPPGTDLSGYRVLEIEGDSPVFGVVDEVISFPAPDASGRSLTSLPANALENGTLSLLLVTGAIPALNVDLDADDDGTIDAAFGLTVVDAIAVNDGGAGDRTYGGTTLTQGYDGLSFTPGGASRIPDGTDTDDTSDWVRNDFDLAGIPGSAGTLVAGEALNTPGGANATFVDPGPQPGDADCDAETVTIGSVQGSGDTSPVVGQVVRVEGVVVGDFQSAGGLTGYFIQDAGDGDPATSDGVFIYAPGAATDVSTGDVVNVAGTVSEFASAGGSLTEITVGGVEVCATGAALPAPTALTLPADAGAREALEGMAVTLPQSLSILEYFEYSRFGSVEVGLTRQMQPTAVFEPGSAEATALAAQNALERITLDDGLGTQNPDPLRHPDGAEFTLANSFRGGDLLTGITGVLDYRFGGWAIQPTGAAEYTAANPRGGVPEVGGEVTVASFNVLNYFTTLGDRGANTAAEFERQQAKIVSAITQIDADITGLIEIENNGTAVAALVDALNAVAGAGTYAFIPTGVVGTDAITTALIYQPAAVQPQGDVAVLTSAIDPRFRDNNRPALAQTFAQVGGSEPVTVVVNHFKSKGSDCNALGDPDLGDGAGNCNITRTLAATALADWLAGDPTGQGAGRELIIGDLNSYDKEDPIDALRDAGFTDMVAQFQGENAYSYVFDGQLGYLDYALAGTSLAEDVTGAEHWLINADEPTVLDYNTEFKSADQVAELYAPDAYRSSDHDPVVVGLDLTLPDTTPPTLELTASPDSVWPPNSKPRQVTISVDAADDSGDVSVELVSAVAAGNRKAAVTQLSDTRFTVIAAHRSVYTFTYRATDAAGNATTETVTVRVEK</sequence>
<feature type="domain" description="Endonuclease/exonuclease/phosphatase" evidence="2">
    <location>
        <begin position="496"/>
        <end position="785"/>
    </location>
</feature>
<dbReference type="InterPro" id="IPR036691">
    <property type="entry name" value="Endo/exonu/phosph_ase_sf"/>
</dbReference>
<evidence type="ECO:0000313" key="3">
    <source>
        <dbReference type="EMBL" id="GAA1662117.1"/>
    </source>
</evidence>
<reference evidence="3 4" key="1">
    <citation type="journal article" date="2019" name="Int. J. Syst. Evol. Microbiol.">
        <title>The Global Catalogue of Microorganisms (GCM) 10K type strain sequencing project: providing services to taxonomists for standard genome sequencing and annotation.</title>
        <authorList>
            <consortium name="The Broad Institute Genomics Platform"/>
            <consortium name="The Broad Institute Genome Sequencing Center for Infectious Disease"/>
            <person name="Wu L."/>
            <person name="Ma J."/>
        </authorList>
    </citation>
    <scope>NUCLEOTIDE SEQUENCE [LARGE SCALE GENOMIC DNA]</scope>
    <source>
        <strain evidence="3 4">JCM 15575</strain>
    </source>
</reference>
<accession>A0ABN2FYG0</accession>
<dbReference type="InterPro" id="IPR047971">
    <property type="entry name" value="ExeM-like"/>
</dbReference>
<keyword evidence="4" id="KW-1185">Reference proteome</keyword>
<feature type="signal peptide" evidence="1">
    <location>
        <begin position="1"/>
        <end position="28"/>
    </location>
</feature>
<dbReference type="CDD" id="cd04486">
    <property type="entry name" value="YhcR_OBF_like"/>
    <property type="match status" value="1"/>
</dbReference>
<gene>
    <name evidence="3" type="ORF">GCM10009807_02510</name>
</gene>
<feature type="chain" id="PRO_5046964976" description="Endonuclease/exonuclease/phosphatase domain-containing protein" evidence="1">
    <location>
        <begin position="29"/>
        <end position="895"/>
    </location>
</feature>
<organism evidence="3 4">
    <name type="scientific">Microbacterium lacus</name>
    <dbReference type="NCBI Taxonomy" id="415217"/>
    <lineage>
        <taxon>Bacteria</taxon>
        <taxon>Bacillati</taxon>
        <taxon>Actinomycetota</taxon>
        <taxon>Actinomycetes</taxon>
        <taxon>Micrococcales</taxon>
        <taxon>Microbacteriaceae</taxon>
        <taxon>Microbacterium</taxon>
    </lineage>
</organism>
<comment type="caution">
    <text evidence="3">The sequence shown here is derived from an EMBL/GenBank/DDBJ whole genome shotgun (WGS) entry which is preliminary data.</text>
</comment>
<dbReference type="SUPFAM" id="SSF56219">
    <property type="entry name" value="DNase I-like"/>
    <property type="match status" value="1"/>
</dbReference>
<dbReference type="InterPro" id="IPR013783">
    <property type="entry name" value="Ig-like_fold"/>
</dbReference>
<keyword evidence="1" id="KW-0732">Signal</keyword>
<dbReference type="Gene3D" id="3.60.10.10">
    <property type="entry name" value="Endonuclease/exonuclease/phosphatase"/>
    <property type="match status" value="1"/>
</dbReference>
<dbReference type="Proteomes" id="UP001500596">
    <property type="component" value="Unassembled WGS sequence"/>
</dbReference>
<evidence type="ECO:0000313" key="4">
    <source>
        <dbReference type="Proteomes" id="UP001500596"/>
    </source>
</evidence>
<dbReference type="PANTHER" id="PTHR42834:SF1">
    <property type="entry name" value="ENDONUCLEASE_EXONUCLEASE_PHOSPHATASE FAMILY PROTEIN (AFU_ORTHOLOGUE AFUA_3G09210)"/>
    <property type="match status" value="1"/>
</dbReference>
<dbReference type="RefSeq" id="WP_344050781.1">
    <property type="nucleotide sequence ID" value="NZ_BAAAPK010000001.1"/>
</dbReference>
<name>A0ABN2FYG0_9MICO</name>
<dbReference type="Pfam" id="PF03372">
    <property type="entry name" value="Exo_endo_phos"/>
    <property type="match status" value="1"/>
</dbReference>
<evidence type="ECO:0000259" key="2">
    <source>
        <dbReference type="Pfam" id="PF03372"/>
    </source>
</evidence>
<dbReference type="EMBL" id="BAAAPK010000001">
    <property type="protein sequence ID" value="GAA1662117.1"/>
    <property type="molecule type" value="Genomic_DNA"/>
</dbReference>
<proteinExistence type="predicted"/>
<dbReference type="Gene3D" id="2.60.40.10">
    <property type="entry name" value="Immunoglobulins"/>
    <property type="match status" value="1"/>
</dbReference>
<evidence type="ECO:0000256" key="1">
    <source>
        <dbReference type="SAM" id="SignalP"/>
    </source>
</evidence>
<dbReference type="InterPro" id="IPR005135">
    <property type="entry name" value="Endo/exonuclease/phosphatase"/>
</dbReference>
<protein>
    <recommendedName>
        <fullName evidence="2">Endonuclease/exonuclease/phosphatase domain-containing protein</fullName>
    </recommendedName>
</protein>